<accession>A0A1D2VRX9</accession>
<protein>
    <recommendedName>
        <fullName evidence="4">Secreted protein</fullName>
    </recommendedName>
</protein>
<gene>
    <name evidence="2" type="ORF">ASCRUDRAFT_104559</name>
</gene>
<evidence type="ECO:0000313" key="3">
    <source>
        <dbReference type="Proteomes" id="UP000095038"/>
    </source>
</evidence>
<dbReference type="EMBL" id="KV454475">
    <property type="protein sequence ID" value="ODV64338.1"/>
    <property type="molecule type" value="Genomic_DNA"/>
</dbReference>
<evidence type="ECO:0008006" key="4">
    <source>
        <dbReference type="Google" id="ProtNLM"/>
    </source>
</evidence>
<reference evidence="3" key="1">
    <citation type="submission" date="2016-05" db="EMBL/GenBank/DDBJ databases">
        <title>Comparative genomics of biotechnologically important yeasts.</title>
        <authorList>
            <consortium name="DOE Joint Genome Institute"/>
            <person name="Riley R."/>
            <person name="Haridas S."/>
            <person name="Wolfe K.H."/>
            <person name="Lopes M.R."/>
            <person name="Hittinger C.T."/>
            <person name="Goker M."/>
            <person name="Salamov A."/>
            <person name="Wisecaver J."/>
            <person name="Long T.M."/>
            <person name="Aerts A.L."/>
            <person name="Barry K."/>
            <person name="Choi C."/>
            <person name="Clum A."/>
            <person name="Coughlan A.Y."/>
            <person name="Deshpande S."/>
            <person name="Douglass A.P."/>
            <person name="Hanson S.J."/>
            <person name="Klenk H.-P."/>
            <person name="Labutti K."/>
            <person name="Lapidus A."/>
            <person name="Lindquist E."/>
            <person name="Lipzen A."/>
            <person name="Meier-Kolthoff J.P."/>
            <person name="Ohm R.A."/>
            <person name="Otillar R.P."/>
            <person name="Pangilinan J."/>
            <person name="Peng Y."/>
            <person name="Rokas A."/>
            <person name="Rosa C.A."/>
            <person name="Scheuner C."/>
            <person name="Sibirny A.A."/>
            <person name="Slot J.C."/>
            <person name="Stielow J.B."/>
            <person name="Sun H."/>
            <person name="Kurtzman C.P."/>
            <person name="Blackwell M."/>
            <person name="Grigoriev I.V."/>
            <person name="Jeffries T.W."/>
        </authorList>
    </citation>
    <scope>NUCLEOTIDE SEQUENCE [LARGE SCALE GENOMIC DNA]</scope>
    <source>
        <strain evidence="3">DSM 1968</strain>
    </source>
</reference>
<proteinExistence type="predicted"/>
<dbReference type="InParanoid" id="A0A1D2VRX9"/>
<organism evidence="2 3">
    <name type="scientific">Ascoidea rubescens DSM 1968</name>
    <dbReference type="NCBI Taxonomy" id="1344418"/>
    <lineage>
        <taxon>Eukaryota</taxon>
        <taxon>Fungi</taxon>
        <taxon>Dikarya</taxon>
        <taxon>Ascomycota</taxon>
        <taxon>Saccharomycotina</taxon>
        <taxon>Saccharomycetes</taxon>
        <taxon>Ascoideaceae</taxon>
        <taxon>Ascoidea</taxon>
    </lineage>
</organism>
<dbReference type="RefSeq" id="XP_020050645.1">
    <property type="nucleotide sequence ID" value="XM_020188596.1"/>
</dbReference>
<dbReference type="Proteomes" id="UP000095038">
    <property type="component" value="Unassembled WGS sequence"/>
</dbReference>
<dbReference type="GeneID" id="30962232"/>
<evidence type="ECO:0000256" key="1">
    <source>
        <dbReference type="SAM" id="SignalP"/>
    </source>
</evidence>
<dbReference type="AlphaFoldDB" id="A0A1D2VRX9"/>
<keyword evidence="1" id="KW-0732">Signal</keyword>
<sequence length="73" mass="8481">MELTCALLLRTARLLLHSTDFCTWKGSKRRNRADHVSASTKFSMAMRLEWRACSTNKAALTKRFQNGREKHLK</sequence>
<feature type="signal peptide" evidence="1">
    <location>
        <begin position="1"/>
        <end position="18"/>
    </location>
</feature>
<feature type="chain" id="PRO_5008910576" description="Secreted protein" evidence="1">
    <location>
        <begin position="19"/>
        <end position="73"/>
    </location>
</feature>
<evidence type="ECO:0000313" key="2">
    <source>
        <dbReference type="EMBL" id="ODV64338.1"/>
    </source>
</evidence>
<keyword evidence="3" id="KW-1185">Reference proteome</keyword>
<name>A0A1D2VRX9_9ASCO</name>